<dbReference type="AlphaFoldDB" id="W9YV31"/>
<feature type="region of interest" description="Disordered" evidence="1">
    <location>
        <begin position="710"/>
        <end position="796"/>
    </location>
</feature>
<feature type="compositionally biased region" description="Polar residues" evidence="1">
    <location>
        <begin position="633"/>
        <end position="645"/>
    </location>
</feature>
<dbReference type="EMBL" id="AMWN01000001">
    <property type="protein sequence ID" value="EXJ96343.1"/>
    <property type="molecule type" value="Genomic_DNA"/>
</dbReference>
<dbReference type="GeneID" id="19156371"/>
<feature type="compositionally biased region" description="Basic and acidic residues" evidence="1">
    <location>
        <begin position="777"/>
        <end position="788"/>
    </location>
</feature>
<dbReference type="HOGENOM" id="CLU_265095_0_0_1"/>
<feature type="region of interest" description="Disordered" evidence="1">
    <location>
        <begin position="123"/>
        <end position="189"/>
    </location>
</feature>
<dbReference type="STRING" id="1182541.W9YV31"/>
<sequence>MDQDDRRPRMTGSPQSIKSQTGYSPSYESNRTVQDDIPVSQLQFCTQVYSAAPRDGQYATTAAVASDNTNAALLALLQGHKQVEKNNSPSNGTDPSDQTLAAAAPSQASSVLVENPEVLVPVASEPSSQARLPVISAPRPGPSTRLTEDGGGKHDNEHEVTEDYGGTRKTPRKPKQLPVPQQSTSHTQTRRPIFLTAPAKPLPAFQRWREKLQGGRYIPRYLQIIPKDQEQLLTSSDSWQPPLVGRPSRLGQVPLPLLERMTRAAKKPAEVDVSRDASPGSTSAEERPTADKAANKDGLSESEEEKEAEDLSQVSSEAWPPSPPTQDRRMQLPPNSPPLLLHPPNPALNHSNHCSQEGDVIQTLQEPLSGSPPRAVRTQKDSPDLAFGPDAQGGALAEAPGLEVVDTTSQSHHGRPSTRPATKVEKEEIDAEGNAAHSVFSTDPEPTHRQKDVQVERTPYFGKDTNQQQFRRGILPSGSQEATVREAPPVWSGCVPATIPETGLPGKSIPREVIDTIAMSQEHMQTPNTTIARDGGGETGSEQQDVAAGPGPPTNGYGALQSMGADAGSARLEEPTCSDDRVNDSEEPSVQNHPDQLFGNILPHDSTSIPAAGGSEGLGPTAHSRSLDVHRLNTGSPRSSHQATPSEPVPDISSRTLGNEMQTRTTRKRANDQDMGGPSKRWQTDKTVLDHSVSDKDYSQLVQGLRAYRRDTLSPLSKPRVSTGPAATSSPKDVGTADIEPHEISNSVKERHVTPMSAAASQASQKSASTPITHVSTYDDEKAEERSRPHSPRQLEAVPREPEMLFATFKAAYPEYEGGIRDFAGSCSVLSKILASGQVLHPSLFDDAIFHHYHSYRRYLSEEALDVAVPLAFYDFYNDRIEEPSHAKRIVTRKTLQNPVTGVRDNSRDSATSIARERPSIHWPEAANVESRADNRTPARREDGPYTDAHKPADAIVERWRQDASQAASPELGTPDVDRRLSDIPALDISGDGDHTPALTRSMGPPTTKKKRSLPWDPEVMSSRAPARRTTSLPLAPKNPKRPRPSASPFVKPAGPLSVQAPTSNRELTSPVVPMPQTWWTDPDTPFKRFVESHSKLESRGTRQELHRQNVGPQDPNVGGIDVFSWRR</sequence>
<organism evidence="2 3">
    <name type="scientific">Capronia coronata CBS 617.96</name>
    <dbReference type="NCBI Taxonomy" id="1182541"/>
    <lineage>
        <taxon>Eukaryota</taxon>
        <taxon>Fungi</taxon>
        <taxon>Dikarya</taxon>
        <taxon>Ascomycota</taxon>
        <taxon>Pezizomycotina</taxon>
        <taxon>Eurotiomycetes</taxon>
        <taxon>Chaetothyriomycetidae</taxon>
        <taxon>Chaetothyriales</taxon>
        <taxon>Herpotrichiellaceae</taxon>
        <taxon>Capronia</taxon>
    </lineage>
</organism>
<feature type="compositionally biased region" description="Basic and acidic residues" evidence="1">
    <location>
        <begin position="931"/>
        <end position="950"/>
    </location>
</feature>
<feature type="compositionally biased region" description="Low complexity" evidence="1">
    <location>
        <begin position="757"/>
        <end position="769"/>
    </location>
</feature>
<evidence type="ECO:0000313" key="2">
    <source>
        <dbReference type="EMBL" id="EXJ96343.1"/>
    </source>
</evidence>
<dbReference type="RefSeq" id="XP_007720572.1">
    <property type="nucleotide sequence ID" value="XM_007722382.1"/>
</dbReference>
<feature type="region of interest" description="Disordered" evidence="1">
    <location>
        <begin position="1096"/>
        <end position="1119"/>
    </location>
</feature>
<keyword evidence="3" id="KW-1185">Reference proteome</keyword>
<feature type="region of interest" description="Disordered" evidence="1">
    <location>
        <begin position="962"/>
        <end position="1077"/>
    </location>
</feature>
<feature type="compositionally biased region" description="Polar residues" evidence="1">
    <location>
        <begin position="85"/>
        <end position="99"/>
    </location>
</feature>
<feature type="compositionally biased region" description="Pro residues" evidence="1">
    <location>
        <begin position="334"/>
        <end position="346"/>
    </location>
</feature>
<accession>W9YV31</accession>
<protein>
    <submittedName>
        <fullName evidence="2">Uncharacterized protein</fullName>
    </submittedName>
</protein>
<feature type="region of interest" description="Disordered" evidence="1">
    <location>
        <begin position="1"/>
        <end position="35"/>
    </location>
</feature>
<evidence type="ECO:0000256" key="1">
    <source>
        <dbReference type="SAM" id="MobiDB-lite"/>
    </source>
</evidence>
<feature type="compositionally biased region" description="Basic and acidic residues" evidence="1">
    <location>
        <begin position="571"/>
        <end position="584"/>
    </location>
</feature>
<feature type="compositionally biased region" description="Acidic residues" evidence="1">
    <location>
        <begin position="300"/>
        <end position="310"/>
    </location>
</feature>
<evidence type="ECO:0000313" key="3">
    <source>
        <dbReference type="Proteomes" id="UP000019484"/>
    </source>
</evidence>
<feature type="region of interest" description="Disordered" evidence="1">
    <location>
        <begin position="83"/>
        <end position="108"/>
    </location>
</feature>
<feature type="compositionally biased region" description="Basic and acidic residues" evidence="1">
    <location>
        <begin position="739"/>
        <end position="753"/>
    </location>
</feature>
<comment type="caution">
    <text evidence="2">The sequence shown here is derived from an EMBL/GenBank/DDBJ whole genome shotgun (WGS) entry which is preliminary data.</text>
</comment>
<reference evidence="2 3" key="1">
    <citation type="submission" date="2013-03" db="EMBL/GenBank/DDBJ databases">
        <title>The Genome Sequence of Capronia coronata CBS 617.96.</title>
        <authorList>
            <consortium name="The Broad Institute Genomics Platform"/>
            <person name="Cuomo C."/>
            <person name="de Hoog S."/>
            <person name="Gorbushina A."/>
            <person name="Walker B."/>
            <person name="Young S.K."/>
            <person name="Zeng Q."/>
            <person name="Gargeya S."/>
            <person name="Fitzgerald M."/>
            <person name="Haas B."/>
            <person name="Abouelleil A."/>
            <person name="Allen A.W."/>
            <person name="Alvarado L."/>
            <person name="Arachchi H.M."/>
            <person name="Berlin A.M."/>
            <person name="Chapman S.B."/>
            <person name="Gainer-Dewar J."/>
            <person name="Goldberg J."/>
            <person name="Griggs A."/>
            <person name="Gujja S."/>
            <person name="Hansen M."/>
            <person name="Howarth C."/>
            <person name="Imamovic A."/>
            <person name="Ireland A."/>
            <person name="Larimer J."/>
            <person name="McCowan C."/>
            <person name="Murphy C."/>
            <person name="Pearson M."/>
            <person name="Poon T.W."/>
            <person name="Priest M."/>
            <person name="Roberts A."/>
            <person name="Saif S."/>
            <person name="Shea T."/>
            <person name="Sisk P."/>
            <person name="Sykes S."/>
            <person name="Wortman J."/>
            <person name="Nusbaum C."/>
            <person name="Birren B."/>
        </authorList>
    </citation>
    <scope>NUCLEOTIDE SEQUENCE [LARGE SCALE GENOMIC DNA]</scope>
    <source>
        <strain evidence="2 3">CBS 617.96</strain>
    </source>
</reference>
<dbReference type="OrthoDB" id="3538943at2759"/>
<feature type="compositionally biased region" description="Basic and acidic residues" evidence="1">
    <location>
        <begin position="1096"/>
        <end position="1108"/>
    </location>
</feature>
<feature type="region of interest" description="Disordered" evidence="1">
    <location>
        <begin position="900"/>
        <end position="950"/>
    </location>
</feature>
<feature type="compositionally biased region" description="Polar residues" evidence="1">
    <location>
        <begin position="12"/>
        <end position="32"/>
    </location>
</feature>
<feature type="region of interest" description="Disordered" evidence="1">
    <location>
        <begin position="264"/>
        <end position="450"/>
    </location>
</feature>
<feature type="compositionally biased region" description="Polar residues" evidence="1">
    <location>
        <begin position="653"/>
        <end position="664"/>
    </location>
</feature>
<name>W9YV31_9EURO</name>
<feature type="compositionally biased region" description="Basic and acidic residues" evidence="1">
    <location>
        <begin position="284"/>
        <end position="299"/>
    </location>
</feature>
<feature type="compositionally biased region" description="Polar residues" evidence="1">
    <location>
        <begin position="520"/>
        <end position="531"/>
    </location>
</feature>
<dbReference type="eggNOG" id="ENOG502STJP">
    <property type="taxonomic scope" value="Eukaryota"/>
</dbReference>
<proteinExistence type="predicted"/>
<feature type="compositionally biased region" description="Basic and acidic residues" evidence="1">
    <location>
        <begin position="146"/>
        <end position="161"/>
    </location>
</feature>
<feature type="region of interest" description="Disordered" evidence="1">
    <location>
        <begin position="520"/>
        <end position="688"/>
    </location>
</feature>
<gene>
    <name evidence="2" type="ORF">A1O1_01469</name>
</gene>
<dbReference type="Proteomes" id="UP000019484">
    <property type="component" value="Unassembled WGS sequence"/>
</dbReference>